<evidence type="ECO:0000313" key="4">
    <source>
        <dbReference type="EMBL" id="OGY89952.1"/>
    </source>
</evidence>
<comment type="caution">
    <text evidence="4">The sequence shown here is derived from an EMBL/GenBank/DDBJ whole genome shotgun (WGS) entry which is preliminary data.</text>
</comment>
<evidence type="ECO:0000256" key="2">
    <source>
        <dbReference type="SAM" id="MobiDB-lite"/>
    </source>
</evidence>
<evidence type="ECO:0000313" key="5">
    <source>
        <dbReference type="Proteomes" id="UP000177817"/>
    </source>
</evidence>
<feature type="compositionally biased region" description="Pro residues" evidence="2">
    <location>
        <begin position="317"/>
        <end position="326"/>
    </location>
</feature>
<evidence type="ECO:0000256" key="1">
    <source>
        <dbReference type="SAM" id="Coils"/>
    </source>
</evidence>
<protein>
    <submittedName>
        <fullName evidence="4">Uncharacterized protein</fullName>
    </submittedName>
</protein>
<feature type="transmembrane region" description="Helical" evidence="3">
    <location>
        <begin position="112"/>
        <end position="134"/>
    </location>
</feature>
<feature type="region of interest" description="Disordered" evidence="2">
    <location>
        <begin position="246"/>
        <end position="288"/>
    </location>
</feature>
<keyword evidence="3" id="KW-0812">Transmembrane</keyword>
<feature type="transmembrane region" description="Helical" evidence="3">
    <location>
        <begin position="21"/>
        <end position="45"/>
    </location>
</feature>
<evidence type="ECO:0000256" key="3">
    <source>
        <dbReference type="SAM" id="Phobius"/>
    </source>
</evidence>
<feature type="coiled-coil region" evidence="1">
    <location>
        <begin position="179"/>
        <end position="237"/>
    </location>
</feature>
<name>A0A1G2BLG4_9BACT</name>
<dbReference type="EMBL" id="MHKK01000021">
    <property type="protein sequence ID" value="OGY89952.1"/>
    <property type="molecule type" value="Genomic_DNA"/>
</dbReference>
<feature type="region of interest" description="Disordered" evidence="2">
    <location>
        <begin position="308"/>
        <end position="328"/>
    </location>
</feature>
<feature type="transmembrane region" description="Helical" evidence="3">
    <location>
        <begin position="86"/>
        <end position="106"/>
    </location>
</feature>
<feature type="transmembrane region" description="Helical" evidence="3">
    <location>
        <begin position="146"/>
        <end position="165"/>
    </location>
</feature>
<keyword evidence="1" id="KW-0175">Coiled coil</keyword>
<keyword evidence="3" id="KW-1133">Transmembrane helix</keyword>
<accession>A0A1G2BLG4</accession>
<proteinExistence type="predicted"/>
<organism evidence="4 5">
    <name type="scientific">Candidatus Komeilibacteria bacterium RIFCSPHIGHO2_01_FULL_52_14</name>
    <dbReference type="NCBI Taxonomy" id="1798549"/>
    <lineage>
        <taxon>Bacteria</taxon>
        <taxon>Candidatus Komeiliibacteriota</taxon>
    </lineage>
</organism>
<gene>
    <name evidence="4" type="ORF">A2677_03305</name>
</gene>
<keyword evidence="3" id="KW-0472">Membrane</keyword>
<reference evidence="4 5" key="1">
    <citation type="journal article" date="2016" name="Nat. Commun.">
        <title>Thousands of microbial genomes shed light on interconnected biogeochemical processes in an aquifer system.</title>
        <authorList>
            <person name="Anantharaman K."/>
            <person name="Brown C.T."/>
            <person name="Hug L.A."/>
            <person name="Sharon I."/>
            <person name="Castelle C.J."/>
            <person name="Probst A.J."/>
            <person name="Thomas B.C."/>
            <person name="Singh A."/>
            <person name="Wilkins M.J."/>
            <person name="Karaoz U."/>
            <person name="Brodie E.L."/>
            <person name="Williams K.H."/>
            <person name="Hubbard S.S."/>
            <person name="Banfield J.F."/>
        </authorList>
    </citation>
    <scope>NUCLEOTIDE SEQUENCE [LARGE SCALE GENOMIC DNA]</scope>
</reference>
<dbReference type="Proteomes" id="UP000177817">
    <property type="component" value="Unassembled WGS sequence"/>
</dbReference>
<dbReference type="AlphaFoldDB" id="A0A1G2BLG4"/>
<feature type="transmembrane region" description="Helical" evidence="3">
    <location>
        <begin position="51"/>
        <end position="74"/>
    </location>
</feature>
<sequence>MNPALAKVLDVLRTFWKIGNSVLRIAILLVVLWPFVVTAVAMAGIPTLTLLLGLLPLFAFVVALASFPLIPTAIAVFPQGRTVLKVLTLITVLEMCINLALYWIPVQNAPELLIPLMVLFVAYVMLSVVTGISVEKAIRFARRLKPLFVLIMVIIIIIMFFGGTANARKWIGATWHRAVSLYEERAAQKEAALKAEEERKAVAEKTRQDEAARLEALNDANERAETAERALDVARQREEARIAELKRLRGSGQTGDSTHPPSAHVDASGTVHFSGVPTGKVQSGRGDTLYYRRDSSGALVITNAPTEHLQSQSAPQPTAPPAPALPQEPDLHEEAMSLPLCDGAKDGKVVDLTDTARNILKDPRRAHLEGDRFELRVEPDCYSVLYKAPVYWVNTYVFTHSKCAPVRTFYPNRTYNRILVENVVTEPNSWYPGVRDDFGRRERIQAIQLGDKLFRVSAKCGWVTLSETDPAK</sequence>